<dbReference type="InterPro" id="IPR020588">
    <property type="entry name" value="RecA_ATP-bd"/>
</dbReference>
<keyword evidence="9 11" id="KW-0238">DNA-binding</keyword>
<dbReference type="GO" id="GO:0003684">
    <property type="term" value="F:damaged DNA binding"/>
    <property type="evidence" value="ECO:0007669"/>
    <property type="project" value="InterPro"/>
</dbReference>
<dbReference type="GO" id="GO:0016787">
    <property type="term" value="F:hydrolase activity"/>
    <property type="evidence" value="ECO:0007669"/>
    <property type="project" value="UniProtKB-KW"/>
</dbReference>
<dbReference type="PRINTS" id="PR01874">
    <property type="entry name" value="DNAREPAIRADA"/>
</dbReference>
<comment type="caution">
    <text evidence="15">The sequence shown here is derived from an EMBL/GenBank/DDBJ whole genome shotgun (WGS) entry which is preliminary data.</text>
</comment>
<evidence type="ECO:0000256" key="13">
    <source>
        <dbReference type="RuleBase" id="RU003555"/>
    </source>
</evidence>
<keyword evidence="2 11" id="KW-0547">Nucleotide-binding</keyword>
<comment type="function">
    <text evidence="13">DNA-dependent ATPase involved in processing of recombination intermediates, plays a role in repairing DNA breaks. Stimulates the branch migration of RecA-mediated strand transfer reactions, allowing the 3' invading strand to extend heteroduplex DNA faster. Binds ssDNA in the presence of ADP but not other nucleotides, has ATPase activity that is stimulated by ssDNA and various branched DNA structures, but inhibited by SSB. Does not have RecA's homology-searching function.</text>
</comment>
<accession>A0A2M8L3F4</accession>
<protein>
    <recommendedName>
        <fullName evidence="11 12">DNA repair protein RadA</fullName>
    </recommendedName>
</protein>
<dbReference type="EMBL" id="PFEK01000051">
    <property type="protein sequence ID" value="PJE67407.1"/>
    <property type="molecule type" value="Genomic_DNA"/>
</dbReference>
<dbReference type="GO" id="GO:0005524">
    <property type="term" value="F:ATP binding"/>
    <property type="evidence" value="ECO:0007669"/>
    <property type="project" value="UniProtKB-UniRule"/>
</dbReference>
<dbReference type="InterPro" id="IPR041166">
    <property type="entry name" value="Rubredoxin_2"/>
</dbReference>
<dbReference type="HAMAP" id="MF_01498">
    <property type="entry name" value="RadA_bact"/>
    <property type="match status" value="1"/>
</dbReference>
<dbReference type="Pfam" id="PF18073">
    <property type="entry name" value="Zn_ribbon_LapB"/>
    <property type="match status" value="1"/>
</dbReference>
<dbReference type="PANTHER" id="PTHR32472:SF10">
    <property type="entry name" value="DNA REPAIR PROTEIN RADA-LIKE PROTEIN"/>
    <property type="match status" value="1"/>
</dbReference>
<dbReference type="SUPFAM" id="SSF54211">
    <property type="entry name" value="Ribosomal protein S5 domain 2-like"/>
    <property type="match status" value="1"/>
</dbReference>
<dbReference type="PANTHER" id="PTHR32472">
    <property type="entry name" value="DNA REPAIR PROTEIN RADA"/>
    <property type="match status" value="1"/>
</dbReference>
<keyword evidence="7 11" id="KW-0067">ATP-binding</keyword>
<evidence type="ECO:0000313" key="15">
    <source>
        <dbReference type="EMBL" id="PJE67407.1"/>
    </source>
</evidence>
<name>A0A2M8L3F4_9BACT</name>
<dbReference type="Gene3D" id="3.30.230.10">
    <property type="match status" value="1"/>
</dbReference>
<comment type="similarity">
    <text evidence="11 13">Belongs to the RecA family. RadA subfamily.</text>
</comment>
<evidence type="ECO:0000256" key="4">
    <source>
        <dbReference type="ARBA" id="ARBA00022771"/>
    </source>
</evidence>
<feature type="region of interest" description="Lon-protease-like" evidence="11">
    <location>
        <begin position="359"/>
        <end position="448"/>
    </location>
</feature>
<evidence type="ECO:0000256" key="1">
    <source>
        <dbReference type="ARBA" id="ARBA00022723"/>
    </source>
</evidence>
<dbReference type="InterPro" id="IPR027417">
    <property type="entry name" value="P-loop_NTPase"/>
</dbReference>
<dbReference type="GO" id="GO:0005829">
    <property type="term" value="C:cytosol"/>
    <property type="evidence" value="ECO:0007669"/>
    <property type="project" value="TreeGrafter"/>
</dbReference>
<keyword evidence="4 13" id="KW-0863">Zinc-finger</keyword>
<dbReference type="Pfam" id="PF13481">
    <property type="entry name" value="AAA_25"/>
    <property type="match status" value="1"/>
</dbReference>
<dbReference type="SUPFAM" id="SSF52540">
    <property type="entry name" value="P-loop containing nucleoside triphosphate hydrolases"/>
    <property type="match status" value="1"/>
</dbReference>
<dbReference type="GO" id="GO:0008270">
    <property type="term" value="F:zinc ion binding"/>
    <property type="evidence" value="ECO:0007669"/>
    <property type="project" value="UniProtKB-KW"/>
</dbReference>
<keyword evidence="8 11" id="KW-0346">Stress response</keyword>
<reference evidence="16" key="1">
    <citation type="submission" date="2017-09" db="EMBL/GenBank/DDBJ databases">
        <title>Depth-based differentiation of microbial function through sediment-hosted aquifers and enrichment of novel symbionts in the deep terrestrial subsurface.</title>
        <authorList>
            <person name="Probst A.J."/>
            <person name="Ladd B."/>
            <person name="Jarett J.K."/>
            <person name="Geller-Mcgrath D.E."/>
            <person name="Sieber C.M.K."/>
            <person name="Emerson J.B."/>
            <person name="Anantharaman K."/>
            <person name="Thomas B.C."/>
            <person name="Malmstrom R."/>
            <person name="Stieglmeier M."/>
            <person name="Klingl A."/>
            <person name="Woyke T."/>
            <person name="Ryan C.M."/>
            <person name="Banfield J.F."/>
        </authorList>
    </citation>
    <scope>NUCLEOTIDE SEQUENCE [LARGE SCALE GENOMIC DNA]</scope>
</reference>
<evidence type="ECO:0000256" key="6">
    <source>
        <dbReference type="ARBA" id="ARBA00022833"/>
    </source>
</evidence>
<keyword evidence="6 13" id="KW-0862">Zinc</keyword>
<feature type="domain" description="RecA family profile 1" evidence="14">
    <location>
        <begin position="66"/>
        <end position="223"/>
    </location>
</feature>
<feature type="binding site" evidence="11">
    <location>
        <begin position="106"/>
        <end position="113"/>
    </location>
    <ligand>
        <name>ATP</name>
        <dbReference type="ChEBI" id="CHEBI:30616"/>
    </ligand>
</feature>
<dbReference type="FunFam" id="3.40.50.300:FF:000050">
    <property type="entry name" value="DNA repair protein RadA"/>
    <property type="match status" value="1"/>
</dbReference>
<keyword evidence="10 11" id="KW-0234">DNA repair</keyword>
<dbReference type="InterPro" id="IPR003593">
    <property type="entry name" value="AAA+_ATPase"/>
</dbReference>
<keyword evidence="1 11" id="KW-0479">Metal-binding</keyword>
<keyword evidence="3 11" id="KW-0227">DNA damage</keyword>
<evidence type="ECO:0000256" key="2">
    <source>
        <dbReference type="ARBA" id="ARBA00022741"/>
    </source>
</evidence>
<proteinExistence type="inferred from homology"/>
<sequence length="448" mass="48313">MAKAITKFICQQCGYESAGFLGRCPSCGTWGSLVETLLPGEGERARGREGERETKPISLGEVKTAKFQRLSTKIGEFDRVLGGGPPRRDGRVEAGIVPGSVILLAGDPGIGKSTILLQVAANIPGTVLYISGEESPEQIKIRSERLGIKDKNILFLSETNVEAIVDQLEIGNLKLVIIDSIQTLYTSSLTGTPGSVGQVRECAARLLNLAKRKGIPMFFIGHVTKEGAIAGPMVLNHLVDTVLFFEGERFQSLRILRGFKNRFGPTDEVGVFEMGEKGLLEVSNPSKLFLEERREKVPGSVVTCLMEGSRPLLCEIQALVVPTQLAIPRRVSQGIDWGRLQLLTAVLSKRAGLPLSSFDVFVNVAGGIKVAEPGVDLAVSLAIASSFSDKPLDPKVCALGEVGLLGEIRQVGNLEKRVKEARRLGFTKIVSPREVRTISSAIKTFVKG</sequence>
<feature type="short sequence motif" description="RadA KNRFG motif" evidence="11">
    <location>
        <begin position="260"/>
        <end position="264"/>
    </location>
</feature>
<dbReference type="NCBIfam" id="TIGR00416">
    <property type="entry name" value="sms"/>
    <property type="match status" value="1"/>
</dbReference>
<evidence type="ECO:0000256" key="8">
    <source>
        <dbReference type="ARBA" id="ARBA00023016"/>
    </source>
</evidence>
<dbReference type="GO" id="GO:0140664">
    <property type="term" value="F:ATP-dependent DNA damage sensor activity"/>
    <property type="evidence" value="ECO:0007669"/>
    <property type="project" value="InterPro"/>
</dbReference>
<dbReference type="InterPro" id="IPR004504">
    <property type="entry name" value="DNA_repair_RadA"/>
</dbReference>
<dbReference type="Pfam" id="PF13541">
    <property type="entry name" value="ChlI"/>
    <property type="match status" value="1"/>
</dbReference>
<keyword evidence="5" id="KW-0378">Hydrolase</keyword>
<evidence type="ECO:0000256" key="11">
    <source>
        <dbReference type="HAMAP-Rule" id="MF_01498"/>
    </source>
</evidence>
<dbReference type="SMART" id="SM00382">
    <property type="entry name" value="AAA"/>
    <property type="match status" value="1"/>
</dbReference>
<evidence type="ECO:0000256" key="7">
    <source>
        <dbReference type="ARBA" id="ARBA00022840"/>
    </source>
</evidence>
<dbReference type="Proteomes" id="UP000231474">
    <property type="component" value="Unassembled WGS sequence"/>
</dbReference>
<dbReference type="PROSITE" id="PS50162">
    <property type="entry name" value="RECA_2"/>
    <property type="match status" value="1"/>
</dbReference>
<organism evidence="15 16">
    <name type="scientific">Candidatus Shapirobacteria bacterium CG10_big_fil_rev_8_21_14_0_10_40_9</name>
    <dbReference type="NCBI Taxonomy" id="1974888"/>
    <lineage>
        <taxon>Bacteria</taxon>
        <taxon>Candidatus Shapironibacteriota</taxon>
    </lineage>
</organism>
<evidence type="ECO:0000259" key="14">
    <source>
        <dbReference type="PROSITE" id="PS50162"/>
    </source>
</evidence>
<dbReference type="Gene3D" id="3.40.50.300">
    <property type="entry name" value="P-loop containing nucleotide triphosphate hydrolases"/>
    <property type="match status" value="1"/>
</dbReference>
<comment type="function">
    <text evidence="11">Plays a role in repairing double-strand DNA breaks, probably involving stabilizing or processing branched DNA or blocked replication forks.</text>
</comment>
<evidence type="ECO:0000256" key="10">
    <source>
        <dbReference type="ARBA" id="ARBA00023204"/>
    </source>
</evidence>
<dbReference type="CDD" id="cd01121">
    <property type="entry name" value="RadA_SMS_N"/>
    <property type="match status" value="1"/>
</dbReference>
<dbReference type="InterPro" id="IPR014721">
    <property type="entry name" value="Ribsml_uS5_D2-typ_fold_subgr"/>
</dbReference>
<gene>
    <name evidence="11" type="primary">radA</name>
    <name evidence="15" type="ORF">COU95_02600</name>
</gene>
<evidence type="ECO:0000256" key="5">
    <source>
        <dbReference type="ARBA" id="ARBA00022801"/>
    </source>
</evidence>
<dbReference type="InterPro" id="IPR020568">
    <property type="entry name" value="Ribosomal_Su5_D2-typ_SF"/>
</dbReference>
<dbReference type="AlphaFoldDB" id="A0A2M8L3F4"/>
<comment type="domain">
    <text evidence="11">The middle region has homology to RecA with ATPase motifs including the RadA KNRFG motif, while the C-terminus is homologous to Lon protease.</text>
</comment>
<evidence type="ECO:0000256" key="3">
    <source>
        <dbReference type="ARBA" id="ARBA00022763"/>
    </source>
</evidence>
<evidence type="ECO:0000313" key="16">
    <source>
        <dbReference type="Proteomes" id="UP000231474"/>
    </source>
</evidence>
<dbReference type="GO" id="GO:0000725">
    <property type="term" value="P:recombinational repair"/>
    <property type="evidence" value="ECO:0007669"/>
    <property type="project" value="UniProtKB-UniRule"/>
</dbReference>
<evidence type="ECO:0000256" key="12">
    <source>
        <dbReference type="NCBIfam" id="TIGR00416"/>
    </source>
</evidence>
<evidence type="ECO:0000256" key="9">
    <source>
        <dbReference type="ARBA" id="ARBA00023125"/>
    </source>
</evidence>